<dbReference type="GO" id="GO:0016780">
    <property type="term" value="F:phosphotransferase activity, for other substituted phosphate groups"/>
    <property type="evidence" value="ECO:0007669"/>
    <property type="project" value="TreeGrafter"/>
</dbReference>
<evidence type="ECO:0000256" key="1">
    <source>
        <dbReference type="ARBA" id="ARBA00006464"/>
    </source>
</evidence>
<dbReference type="PANTHER" id="PTHR30576:SF10">
    <property type="entry name" value="SLL5057 PROTEIN"/>
    <property type="match status" value="1"/>
</dbReference>
<dbReference type="InterPro" id="IPR003362">
    <property type="entry name" value="Bact_transf"/>
</dbReference>
<evidence type="ECO:0000313" key="4">
    <source>
        <dbReference type="EMBL" id="MBR8826854.1"/>
    </source>
</evidence>
<keyword evidence="2" id="KW-0812">Transmembrane</keyword>
<keyword evidence="2" id="KW-1133">Transmembrane helix</keyword>
<protein>
    <submittedName>
        <fullName evidence="4">Sugar transferase</fullName>
    </submittedName>
</protein>
<comment type="caution">
    <text evidence="4">The sequence shown here is derived from an EMBL/GenBank/DDBJ whole genome shotgun (WGS) entry which is preliminary data.</text>
</comment>
<dbReference type="EMBL" id="JADQBC010000013">
    <property type="protein sequence ID" value="MBR8826854.1"/>
    <property type="molecule type" value="Genomic_DNA"/>
</dbReference>
<reference evidence="4" key="1">
    <citation type="submission" date="2021-02" db="EMBL/GenBank/DDBJ databases">
        <title>Metagenome analyses of Stigonema ocellatum DSM 106950, Chlorogloea purpurea SAG 13.99 and Gomphosphaeria aponina DSM 107014.</title>
        <authorList>
            <person name="Marter P."/>
            <person name="Huang S."/>
        </authorList>
    </citation>
    <scope>NUCLEOTIDE SEQUENCE</scope>
    <source>
        <strain evidence="4">JP213</strain>
    </source>
</reference>
<comment type="similarity">
    <text evidence="1">Belongs to the bacterial sugar transferase family.</text>
</comment>
<keyword evidence="4" id="KW-0808">Transferase</keyword>
<organism evidence="4 5">
    <name type="scientific">Gomphosphaeria aponina SAG 52.96 = DSM 107014</name>
    <dbReference type="NCBI Taxonomy" id="1521640"/>
    <lineage>
        <taxon>Bacteria</taxon>
        <taxon>Bacillati</taxon>
        <taxon>Cyanobacteriota</taxon>
        <taxon>Cyanophyceae</taxon>
        <taxon>Oscillatoriophycideae</taxon>
        <taxon>Chroococcales</taxon>
        <taxon>Gomphosphaeriaceae</taxon>
        <taxon>Gomphosphaeria</taxon>
    </lineage>
</organism>
<gene>
    <name evidence="4" type="ORF">DSM107014_02945</name>
</gene>
<evidence type="ECO:0000313" key="5">
    <source>
        <dbReference type="Proteomes" id="UP000767446"/>
    </source>
</evidence>
<keyword evidence="2" id="KW-0472">Membrane</keyword>
<feature type="transmembrane region" description="Helical" evidence="2">
    <location>
        <begin position="46"/>
        <end position="72"/>
    </location>
</feature>
<name>A0A941GMI2_9CHRO</name>
<accession>A0A941GMI2</accession>
<evidence type="ECO:0000256" key="2">
    <source>
        <dbReference type="SAM" id="Phobius"/>
    </source>
</evidence>
<feature type="domain" description="Bacterial sugar transferase" evidence="3">
    <location>
        <begin position="44"/>
        <end position="230"/>
    </location>
</feature>
<dbReference type="AlphaFoldDB" id="A0A941GMI2"/>
<dbReference type="Proteomes" id="UP000767446">
    <property type="component" value="Unassembled WGS sequence"/>
</dbReference>
<evidence type="ECO:0000259" key="3">
    <source>
        <dbReference type="Pfam" id="PF02397"/>
    </source>
</evidence>
<dbReference type="Pfam" id="PF02397">
    <property type="entry name" value="Bac_transf"/>
    <property type="match status" value="1"/>
</dbReference>
<dbReference type="PANTHER" id="PTHR30576">
    <property type="entry name" value="COLANIC BIOSYNTHESIS UDP-GLUCOSE LIPID CARRIER TRANSFERASE"/>
    <property type="match status" value="1"/>
</dbReference>
<proteinExistence type="inferred from homology"/>
<sequence>MMLAVITTPKMLEISSLLLKLKFSFNKINTLNETVHHSVNSTSKRLIDIVGGLVGLGITLILLIPIAIAMQFDSPGPIFYCQTRCGVNGKPFRIWKFRSMVVNADKQKHLVKNEAKGYIFKNENDPRITRVGKILRKTSLDEFPQFWNVLTGDMSLVGTRPPTPDEVEQYAPHHFARLRVKPGITGEWQVKGRSNVKDFEEIVKMDLAYQQQWTPLYDLSLIMKTIRVVLARKGAY</sequence>